<sequence length="34" mass="3537">LSINQLQSVPDGALRASSTLRWKGGSVVTVATHS</sequence>
<protein>
    <submittedName>
        <fullName evidence="1">Variable lymphocyte receptor A cassette</fullName>
    </submittedName>
</protein>
<reference evidence="1" key="1">
    <citation type="journal article" date="2007" name="Nat. Immunol.">
        <title>Evolution and diversification of lamprey antigen receptors: evidence for involvement of an AID-APOBEC family cytosine deaminase.</title>
        <authorList>
            <person name="Rogozin I.B."/>
            <person name="Iyer L.M."/>
            <person name="Liang L."/>
            <person name="Glazko G.V."/>
            <person name="Liston V.G."/>
            <person name="Pavlov Y.I."/>
            <person name="Aravind L."/>
            <person name="Pancer Z."/>
        </authorList>
    </citation>
    <scope>NUCLEOTIDE SEQUENCE</scope>
</reference>
<keyword evidence="1" id="KW-0675">Receptor</keyword>
<accession>A5HGX5</accession>
<organism evidence="1">
    <name type="scientific">Petromyzon marinus</name>
    <name type="common">Sea lamprey</name>
    <dbReference type="NCBI Taxonomy" id="7757"/>
    <lineage>
        <taxon>Eukaryota</taxon>
        <taxon>Metazoa</taxon>
        <taxon>Chordata</taxon>
        <taxon>Craniata</taxon>
        <taxon>Vertebrata</taxon>
        <taxon>Cyclostomata</taxon>
        <taxon>Hyperoartia</taxon>
        <taxon>Petromyzontiformes</taxon>
        <taxon>Petromyzontidae</taxon>
        <taxon>Petromyzon</taxon>
    </lineage>
</organism>
<dbReference type="AlphaFoldDB" id="A5HGX5"/>
<proteinExistence type="predicted"/>
<feature type="non-terminal residue" evidence="1">
    <location>
        <position position="34"/>
    </location>
</feature>
<name>A5HGX5_PETMA</name>
<feature type="non-terminal residue" evidence="1">
    <location>
        <position position="1"/>
    </location>
</feature>
<reference evidence="1" key="2">
    <citation type="submission" date="2007-03" db="EMBL/GenBank/DDBJ databases">
        <authorList>
            <person name="Mardis E.R."/>
        </authorList>
    </citation>
    <scope>NUCLEOTIDE SEQUENCE</scope>
</reference>
<reference evidence="1" key="3">
    <citation type="submission" date="2007-03" db="EMBL/GenBank/DDBJ databases">
        <authorList>
            <person name="Rogozin I.B."/>
            <person name="Iyer L.M."/>
            <person name="Liang L."/>
            <person name="Glazko G.V."/>
            <person name="Liston V.G."/>
            <person name="Pavlov Y.I."/>
            <person name="Pancer Z."/>
        </authorList>
    </citation>
    <scope>NUCLEOTIDE SEQUENCE</scope>
</reference>
<evidence type="ECO:0000313" key="1">
    <source>
        <dbReference type="EMBL" id="ABO85580.1"/>
    </source>
</evidence>
<dbReference type="EMBL" id="EF528874">
    <property type="protein sequence ID" value="ABO85580.1"/>
    <property type="molecule type" value="Genomic_DNA"/>
</dbReference>